<dbReference type="EMBL" id="CAJVRL010000058">
    <property type="protein sequence ID" value="CAG8954972.1"/>
    <property type="molecule type" value="Genomic_DNA"/>
</dbReference>
<name>A0A9N9L0T3_9HELO</name>
<dbReference type="AlphaFoldDB" id="A0A9N9L0T3"/>
<protein>
    <submittedName>
        <fullName evidence="1">Uncharacterized protein</fullName>
    </submittedName>
</protein>
<sequence>MATSNGPDPRFGGRVLTYDPEAIKTALSTYYKALSKLPYVDESDIVYPPEGGWPNITASNFAPLGKTERVIELLKHLPYLRNNGKETGYAISFATFTIEYSAAPFTEPTDVEEADYWRPDLCWEEEPVKGWVVPLTMSEDNISGNWWLLDISDGTLTNWAHNDCMESDVDYEPEDPRAWRNTCGETRLLVELLNEWQGKFESLDWIAFSDPTGREKVWWRDDQGHDAVEYGQLEKIIKDHGWPHNFRRQECKEALQAWDEEHQDDLYRP</sequence>
<organism evidence="1 2">
    <name type="scientific">Hymenoscyphus fraxineus</name>
    <dbReference type="NCBI Taxonomy" id="746836"/>
    <lineage>
        <taxon>Eukaryota</taxon>
        <taxon>Fungi</taxon>
        <taxon>Dikarya</taxon>
        <taxon>Ascomycota</taxon>
        <taxon>Pezizomycotina</taxon>
        <taxon>Leotiomycetes</taxon>
        <taxon>Helotiales</taxon>
        <taxon>Helotiaceae</taxon>
        <taxon>Hymenoscyphus</taxon>
    </lineage>
</organism>
<dbReference type="Proteomes" id="UP000696280">
    <property type="component" value="Unassembled WGS sequence"/>
</dbReference>
<proteinExistence type="predicted"/>
<evidence type="ECO:0000313" key="2">
    <source>
        <dbReference type="Proteomes" id="UP000696280"/>
    </source>
</evidence>
<evidence type="ECO:0000313" key="1">
    <source>
        <dbReference type="EMBL" id="CAG8954972.1"/>
    </source>
</evidence>
<dbReference type="OrthoDB" id="5343383at2759"/>
<gene>
    <name evidence="1" type="ORF">HYFRA_00008661</name>
</gene>
<accession>A0A9N9L0T3</accession>
<comment type="caution">
    <text evidence="1">The sequence shown here is derived from an EMBL/GenBank/DDBJ whole genome shotgun (WGS) entry which is preliminary data.</text>
</comment>
<reference evidence="1" key="1">
    <citation type="submission" date="2021-07" db="EMBL/GenBank/DDBJ databases">
        <authorList>
            <person name="Durling M."/>
        </authorList>
    </citation>
    <scope>NUCLEOTIDE SEQUENCE</scope>
</reference>
<keyword evidence="2" id="KW-1185">Reference proteome</keyword>